<dbReference type="PANTHER" id="PTHR42894:SF1">
    <property type="entry name" value="N-(5'-PHOSPHORIBOSYL)ANTHRANILATE ISOMERASE"/>
    <property type="match status" value="1"/>
</dbReference>
<evidence type="ECO:0000256" key="2">
    <source>
        <dbReference type="ARBA" id="ARBA00004664"/>
    </source>
</evidence>
<keyword evidence="7 9" id="KW-0057">Aromatic amino acid biosynthesis</keyword>
<evidence type="ECO:0000256" key="3">
    <source>
        <dbReference type="ARBA" id="ARBA00012572"/>
    </source>
</evidence>
<evidence type="ECO:0000256" key="6">
    <source>
        <dbReference type="ARBA" id="ARBA00022822"/>
    </source>
</evidence>
<name>A0ABX1CU63_9FLAO</name>
<evidence type="ECO:0000256" key="7">
    <source>
        <dbReference type="ARBA" id="ARBA00023141"/>
    </source>
</evidence>
<keyword evidence="12" id="KW-1185">Reference proteome</keyword>
<organism evidence="11 12">
    <name type="scientific">Salinimicrobium oceani</name>
    <dbReference type="NCBI Taxonomy" id="2722702"/>
    <lineage>
        <taxon>Bacteria</taxon>
        <taxon>Pseudomonadati</taxon>
        <taxon>Bacteroidota</taxon>
        <taxon>Flavobacteriia</taxon>
        <taxon>Flavobacteriales</taxon>
        <taxon>Flavobacteriaceae</taxon>
        <taxon>Salinimicrobium</taxon>
    </lineage>
</organism>
<dbReference type="InterPro" id="IPR044643">
    <property type="entry name" value="TrpF_fam"/>
</dbReference>
<comment type="caution">
    <text evidence="11">The sequence shown here is derived from an EMBL/GenBank/DDBJ whole genome shotgun (WGS) entry which is preliminary data.</text>
</comment>
<dbReference type="HAMAP" id="MF_00135">
    <property type="entry name" value="PRAI"/>
    <property type="match status" value="1"/>
</dbReference>
<proteinExistence type="inferred from homology"/>
<dbReference type="Gene3D" id="3.20.20.70">
    <property type="entry name" value="Aldolase class I"/>
    <property type="match status" value="1"/>
</dbReference>
<dbReference type="GO" id="GO:0016853">
    <property type="term" value="F:isomerase activity"/>
    <property type="evidence" value="ECO:0007669"/>
    <property type="project" value="UniProtKB-KW"/>
</dbReference>
<evidence type="ECO:0000256" key="1">
    <source>
        <dbReference type="ARBA" id="ARBA00001164"/>
    </source>
</evidence>
<reference evidence="11 12" key="1">
    <citation type="submission" date="2020-03" db="EMBL/GenBank/DDBJ databases">
        <title>Salinimicrobium sp. nov, isolated from SCS.</title>
        <authorList>
            <person name="Cao W.R."/>
        </authorList>
    </citation>
    <scope>NUCLEOTIDE SEQUENCE [LARGE SCALE GENOMIC DNA]</scope>
    <source>
        <strain evidence="12">J15B91</strain>
    </source>
</reference>
<feature type="domain" description="N-(5'phosphoribosyl) anthranilate isomerase (PRAI)" evidence="10">
    <location>
        <begin position="3"/>
        <end position="205"/>
    </location>
</feature>
<evidence type="ECO:0000256" key="5">
    <source>
        <dbReference type="ARBA" id="ARBA00022605"/>
    </source>
</evidence>
<sequence length="210" mass="23836">MREAENIAAISDLKPDYLGFIFYKGSARNVSEEENIATRSLIRTGVFVNAEVDEILQKLEKFDLAAIQLHGEETADFCKNLRKALSETEKSAELIKVFGVKEEFDFDILKGYEGLVDYFLFDTKGKNRGGNGTRFDWQVLEKYPSATPFFLSGGIGPDETAAIKKLYQSFQKRQKEDLFYGIDVNSKFEAAPGKKDPVALQKFKQELFKK</sequence>
<protein>
    <recommendedName>
        <fullName evidence="4 9">N-(5'-phosphoribosyl)anthranilate isomerase</fullName>
        <shortName evidence="9">PRAI</shortName>
        <ecNumber evidence="3 9">5.3.1.24</ecNumber>
    </recommendedName>
</protein>
<comment type="pathway">
    <text evidence="2 9">Amino-acid biosynthesis; L-tryptophan biosynthesis; L-tryptophan from chorismate: step 3/5.</text>
</comment>
<dbReference type="InterPro" id="IPR011060">
    <property type="entry name" value="RibuloseP-bd_barrel"/>
</dbReference>
<comment type="similarity">
    <text evidence="9">Belongs to the TrpF family.</text>
</comment>
<evidence type="ECO:0000256" key="8">
    <source>
        <dbReference type="ARBA" id="ARBA00023235"/>
    </source>
</evidence>
<dbReference type="EMBL" id="JAAVJR010000001">
    <property type="protein sequence ID" value="NJW51830.1"/>
    <property type="molecule type" value="Genomic_DNA"/>
</dbReference>
<evidence type="ECO:0000259" key="10">
    <source>
        <dbReference type="Pfam" id="PF00697"/>
    </source>
</evidence>
<dbReference type="Pfam" id="PF00697">
    <property type="entry name" value="PRAI"/>
    <property type="match status" value="1"/>
</dbReference>
<dbReference type="InterPro" id="IPR013785">
    <property type="entry name" value="Aldolase_TIM"/>
</dbReference>
<keyword evidence="5 9" id="KW-0028">Amino-acid biosynthesis</keyword>
<dbReference type="EC" id="5.3.1.24" evidence="3 9"/>
<evidence type="ECO:0000313" key="12">
    <source>
        <dbReference type="Proteomes" id="UP000703674"/>
    </source>
</evidence>
<evidence type="ECO:0000313" key="11">
    <source>
        <dbReference type="EMBL" id="NJW51830.1"/>
    </source>
</evidence>
<evidence type="ECO:0000256" key="4">
    <source>
        <dbReference type="ARBA" id="ARBA00022272"/>
    </source>
</evidence>
<keyword evidence="8 9" id="KW-0413">Isomerase</keyword>
<dbReference type="CDD" id="cd00405">
    <property type="entry name" value="PRAI"/>
    <property type="match status" value="1"/>
</dbReference>
<comment type="catalytic activity">
    <reaction evidence="1 9">
        <text>N-(5-phospho-beta-D-ribosyl)anthranilate = 1-(2-carboxyphenylamino)-1-deoxy-D-ribulose 5-phosphate</text>
        <dbReference type="Rhea" id="RHEA:21540"/>
        <dbReference type="ChEBI" id="CHEBI:18277"/>
        <dbReference type="ChEBI" id="CHEBI:58613"/>
        <dbReference type="EC" id="5.3.1.24"/>
    </reaction>
</comment>
<dbReference type="SUPFAM" id="SSF51366">
    <property type="entry name" value="Ribulose-phoshate binding barrel"/>
    <property type="match status" value="1"/>
</dbReference>
<gene>
    <name evidence="9" type="primary">trpF</name>
    <name evidence="11" type="ORF">HC175_02760</name>
</gene>
<dbReference type="Proteomes" id="UP000703674">
    <property type="component" value="Unassembled WGS sequence"/>
</dbReference>
<accession>A0ABX1CU63</accession>
<evidence type="ECO:0000256" key="9">
    <source>
        <dbReference type="HAMAP-Rule" id="MF_00135"/>
    </source>
</evidence>
<keyword evidence="6 9" id="KW-0822">Tryptophan biosynthesis</keyword>
<dbReference type="InterPro" id="IPR001240">
    <property type="entry name" value="PRAI_dom"/>
</dbReference>
<dbReference type="PANTHER" id="PTHR42894">
    <property type="entry name" value="N-(5'-PHOSPHORIBOSYL)ANTHRANILATE ISOMERASE"/>
    <property type="match status" value="1"/>
</dbReference>